<evidence type="ECO:0000256" key="10">
    <source>
        <dbReference type="ARBA" id="ARBA00023315"/>
    </source>
</evidence>
<evidence type="ECO:0000256" key="6">
    <source>
        <dbReference type="ARBA" id="ARBA00022824"/>
    </source>
</evidence>
<comment type="subcellular location">
    <subcellularLocation>
        <location evidence="1 11">Endoplasmic reticulum membrane</location>
        <topology evidence="1 11">Multi-pass membrane protein</topology>
    </subcellularLocation>
</comment>
<evidence type="ECO:0000256" key="3">
    <source>
        <dbReference type="ARBA" id="ARBA00022516"/>
    </source>
</evidence>
<organism evidence="12 13">
    <name type="scientific">Prorocentrum cordatum</name>
    <dbReference type="NCBI Taxonomy" id="2364126"/>
    <lineage>
        <taxon>Eukaryota</taxon>
        <taxon>Sar</taxon>
        <taxon>Alveolata</taxon>
        <taxon>Dinophyceae</taxon>
        <taxon>Prorocentrales</taxon>
        <taxon>Prorocentraceae</taxon>
        <taxon>Prorocentrum</taxon>
    </lineage>
</organism>
<gene>
    <name evidence="12" type="ORF">PCOR1329_LOCUS32663</name>
</gene>
<comment type="caution">
    <text evidence="12">The sequence shown here is derived from an EMBL/GenBank/DDBJ whole genome shotgun (WGS) entry which is preliminary data.</text>
</comment>
<sequence length="316" mass="35290">MAWPVSPWIAALLLVGYATYAGFRNRVRMHAERHGKRIGPKVVALTVQRILEWYSRLVGVRLASQSGEGLKNIDPKRPYIITWHPHGAYSWSAIFSCSKFAVLGQPVGPEWFAVVAPVLFTIPFVSEALMLLNGRSCAKSVVEGFLRKGKTIGLQPGGIREQLATLHDQEQAIFPAKLGFIRLAIKYGHDLLPVYFFNENQLFWHSERAGSIARWLYRTTGAGLPFVAGRFGVPFGLPRKTDIHIRWGSPVRVGGPDPEPSDEKVEEVFAAYARELQGIFARHAFECLRPEVAERGLRIVRLDGGEVPPMPPMVMP</sequence>
<evidence type="ECO:0000256" key="8">
    <source>
        <dbReference type="ARBA" id="ARBA00023098"/>
    </source>
</evidence>
<dbReference type="Pfam" id="PF03982">
    <property type="entry name" value="DAGAT"/>
    <property type="match status" value="1"/>
</dbReference>
<evidence type="ECO:0000256" key="11">
    <source>
        <dbReference type="RuleBase" id="RU367023"/>
    </source>
</evidence>
<evidence type="ECO:0000256" key="5">
    <source>
        <dbReference type="ARBA" id="ARBA00022692"/>
    </source>
</evidence>
<feature type="transmembrane region" description="Helical" evidence="11">
    <location>
        <begin position="6"/>
        <end position="23"/>
    </location>
</feature>
<keyword evidence="7 11" id="KW-1133">Transmembrane helix</keyword>
<evidence type="ECO:0000256" key="4">
    <source>
        <dbReference type="ARBA" id="ARBA00022679"/>
    </source>
</evidence>
<accession>A0ABN9SUD1</accession>
<keyword evidence="13" id="KW-1185">Reference proteome</keyword>
<evidence type="ECO:0000256" key="1">
    <source>
        <dbReference type="ARBA" id="ARBA00004477"/>
    </source>
</evidence>
<keyword evidence="3" id="KW-0444">Lipid biosynthesis</keyword>
<comment type="caution">
    <text evidence="11">Lacks conserved residue(s) required for the propagation of feature annotation.</text>
</comment>
<keyword evidence="10" id="KW-0012">Acyltransferase</keyword>
<comment type="similarity">
    <text evidence="2 11">Belongs to the diacylglycerol acyltransferase family.</text>
</comment>
<proteinExistence type="inferred from homology"/>
<dbReference type="PANTHER" id="PTHR12317">
    <property type="entry name" value="DIACYLGLYCEROL O-ACYLTRANSFERASE"/>
    <property type="match status" value="1"/>
</dbReference>
<evidence type="ECO:0000256" key="2">
    <source>
        <dbReference type="ARBA" id="ARBA00005420"/>
    </source>
</evidence>
<dbReference type="Proteomes" id="UP001189429">
    <property type="component" value="Unassembled WGS sequence"/>
</dbReference>
<dbReference type="EC" id="2.3.1.-" evidence="11"/>
<name>A0ABN9SUD1_9DINO</name>
<keyword evidence="9 11" id="KW-0472">Membrane</keyword>
<evidence type="ECO:0000256" key="7">
    <source>
        <dbReference type="ARBA" id="ARBA00022989"/>
    </source>
</evidence>
<protein>
    <recommendedName>
        <fullName evidence="11">Acyltransferase</fullName>
        <ecNumber evidence="11">2.3.1.-</ecNumber>
    </recommendedName>
</protein>
<evidence type="ECO:0000313" key="12">
    <source>
        <dbReference type="EMBL" id="CAK0836036.1"/>
    </source>
</evidence>
<keyword evidence="8" id="KW-0443">Lipid metabolism</keyword>
<keyword evidence="6 11" id="KW-0256">Endoplasmic reticulum</keyword>
<keyword evidence="5 11" id="KW-0812">Transmembrane</keyword>
<dbReference type="InterPro" id="IPR007130">
    <property type="entry name" value="DAGAT"/>
</dbReference>
<keyword evidence="4 11" id="KW-0808">Transferase</keyword>
<evidence type="ECO:0000313" key="13">
    <source>
        <dbReference type="Proteomes" id="UP001189429"/>
    </source>
</evidence>
<dbReference type="EMBL" id="CAUYUJ010013336">
    <property type="protein sequence ID" value="CAK0836036.1"/>
    <property type="molecule type" value="Genomic_DNA"/>
</dbReference>
<dbReference type="PANTHER" id="PTHR12317:SF63">
    <property type="entry name" value="DIACYLGLYCEROL O-ACYLTRANSFERASE 2"/>
    <property type="match status" value="1"/>
</dbReference>
<reference evidence="12" key="1">
    <citation type="submission" date="2023-10" db="EMBL/GenBank/DDBJ databases">
        <authorList>
            <person name="Chen Y."/>
            <person name="Shah S."/>
            <person name="Dougan E. K."/>
            <person name="Thang M."/>
            <person name="Chan C."/>
        </authorList>
    </citation>
    <scope>NUCLEOTIDE SEQUENCE [LARGE SCALE GENOMIC DNA]</scope>
</reference>
<evidence type="ECO:0000256" key="9">
    <source>
        <dbReference type="ARBA" id="ARBA00023136"/>
    </source>
</evidence>